<dbReference type="RefSeq" id="WP_349299531.1">
    <property type="nucleotide sequence ID" value="NZ_JBEDNQ010000007.1"/>
</dbReference>
<evidence type="ECO:0000313" key="7">
    <source>
        <dbReference type="Proteomes" id="UP001494902"/>
    </source>
</evidence>
<dbReference type="InterPro" id="IPR012001">
    <property type="entry name" value="Thiamin_PyroP_enz_TPP-bd_dom"/>
</dbReference>
<dbReference type="EMBL" id="JBEDNQ010000007">
    <property type="protein sequence ID" value="MEQ3552470.1"/>
    <property type="molecule type" value="Genomic_DNA"/>
</dbReference>
<evidence type="ECO:0000256" key="2">
    <source>
        <dbReference type="ARBA" id="ARBA00023052"/>
    </source>
</evidence>
<gene>
    <name evidence="6" type="ORF">WIS52_18505</name>
</gene>
<keyword evidence="7" id="KW-1185">Reference proteome</keyword>
<accession>A0ABV1KDE7</accession>
<dbReference type="InterPro" id="IPR011766">
    <property type="entry name" value="TPP_enzyme_TPP-bd"/>
</dbReference>
<dbReference type="PANTHER" id="PTHR18968:SF86">
    <property type="entry name" value="ACETOLACTATE SYNTHASE LARGE SUBUNIT ILVX-RELATED"/>
    <property type="match status" value="1"/>
</dbReference>
<reference evidence="6 7" key="1">
    <citation type="submission" date="2024-03" db="EMBL/GenBank/DDBJ databases">
        <title>Draft genome sequence of Pseudonocardia nematodicida JCM 31783.</title>
        <authorList>
            <person name="Butdee W."/>
            <person name="Duangmal K."/>
        </authorList>
    </citation>
    <scope>NUCLEOTIDE SEQUENCE [LARGE SCALE GENOMIC DNA]</scope>
    <source>
        <strain evidence="6 7">JCM 31783</strain>
    </source>
</reference>
<protein>
    <submittedName>
        <fullName evidence="6">Acetolactate synthase large subunit</fullName>
    </submittedName>
</protein>
<dbReference type="InterPro" id="IPR045229">
    <property type="entry name" value="TPP_enz"/>
</dbReference>
<dbReference type="CDD" id="cd02002">
    <property type="entry name" value="TPP_BFDC"/>
    <property type="match status" value="1"/>
</dbReference>
<evidence type="ECO:0000256" key="1">
    <source>
        <dbReference type="ARBA" id="ARBA00007812"/>
    </source>
</evidence>
<feature type="domain" description="Thiamine pyrophosphate enzyme TPP-binding" evidence="4">
    <location>
        <begin position="397"/>
        <end position="529"/>
    </location>
</feature>
<keyword evidence="2" id="KW-0786">Thiamine pyrophosphate</keyword>
<evidence type="ECO:0000259" key="5">
    <source>
        <dbReference type="Pfam" id="PF02776"/>
    </source>
</evidence>
<sequence length="536" mass="54082">MTGSPTMPSPVPSVPSPPRNGAESLVSSLAGAGVDVCFMNPGTSEMHFVQALDAVPEMRGVLTLFEGVATGAADAWARVTGSPAAVLLHLGPGLGNGLANLHNARRAGTPLLCVVGAHATDHVRHDAPLESDIGSVARTVSGWVHTCGDVRDVAADAMRAVAATGERGGQIATLVLPADVSWSDGGVPAPPRTRPAPEPPAEERVAAAAAAVAEPGAVILLGGPALTARAVDAAGRIAAATGARLLVETFARRWDTGAGRPPIEKLGYFDEQAIGQLEGARHLVLAGARSPVTFFGYPGRRGDLVPDGCTVVGLADAASDAAAALDALAELVAGDARAEVAPLDAPEPAPGPLDVRSMCAAIAATLPEDAIVIDESVTARAALGPALQTAAPHTQLALTGGAIGWGPAAAVGAAVAAPDRPVVAVQADGSALYTIQALWTQARERLDVTTVVINNSAYAILRVELARTGAGEAAHSGRAGRMMDLSDPTPDFVALAGGFGVPARRATTTTELLDALRWARSEPGPHLIEAIVPAVG</sequence>
<dbReference type="Proteomes" id="UP001494902">
    <property type="component" value="Unassembled WGS sequence"/>
</dbReference>
<evidence type="ECO:0000259" key="4">
    <source>
        <dbReference type="Pfam" id="PF02775"/>
    </source>
</evidence>
<feature type="region of interest" description="Disordered" evidence="3">
    <location>
        <begin position="1"/>
        <end position="24"/>
    </location>
</feature>
<dbReference type="Pfam" id="PF02776">
    <property type="entry name" value="TPP_enzyme_N"/>
    <property type="match status" value="1"/>
</dbReference>
<dbReference type="CDD" id="cd07035">
    <property type="entry name" value="TPP_PYR_POX_like"/>
    <property type="match status" value="1"/>
</dbReference>
<dbReference type="InterPro" id="IPR029061">
    <property type="entry name" value="THDP-binding"/>
</dbReference>
<feature type="domain" description="Thiamine pyrophosphate enzyme N-terminal TPP-binding" evidence="5">
    <location>
        <begin position="20"/>
        <end position="128"/>
    </location>
</feature>
<proteinExistence type="inferred from homology"/>
<dbReference type="Pfam" id="PF02775">
    <property type="entry name" value="TPP_enzyme_C"/>
    <property type="match status" value="1"/>
</dbReference>
<name>A0ABV1KDE7_9PSEU</name>
<comment type="caution">
    <text evidence="6">The sequence shown here is derived from an EMBL/GenBank/DDBJ whole genome shotgun (WGS) entry which is preliminary data.</text>
</comment>
<dbReference type="Gene3D" id="3.40.50.970">
    <property type="match status" value="2"/>
</dbReference>
<comment type="similarity">
    <text evidence="1">Belongs to the TPP enzyme family.</text>
</comment>
<dbReference type="PANTHER" id="PTHR18968">
    <property type="entry name" value="THIAMINE PYROPHOSPHATE ENZYMES"/>
    <property type="match status" value="1"/>
</dbReference>
<feature type="compositionally biased region" description="Pro residues" evidence="3">
    <location>
        <begin position="7"/>
        <end position="18"/>
    </location>
</feature>
<evidence type="ECO:0000313" key="6">
    <source>
        <dbReference type="EMBL" id="MEQ3552470.1"/>
    </source>
</evidence>
<dbReference type="SUPFAM" id="SSF52518">
    <property type="entry name" value="Thiamin diphosphate-binding fold (THDP-binding)"/>
    <property type="match status" value="2"/>
</dbReference>
<organism evidence="6 7">
    <name type="scientific">Pseudonocardia nematodicida</name>
    <dbReference type="NCBI Taxonomy" id="1206997"/>
    <lineage>
        <taxon>Bacteria</taxon>
        <taxon>Bacillati</taxon>
        <taxon>Actinomycetota</taxon>
        <taxon>Actinomycetes</taxon>
        <taxon>Pseudonocardiales</taxon>
        <taxon>Pseudonocardiaceae</taxon>
        <taxon>Pseudonocardia</taxon>
    </lineage>
</organism>
<evidence type="ECO:0000256" key="3">
    <source>
        <dbReference type="SAM" id="MobiDB-lite"/>
    </source>
</evidence>
<dbReference type="NCBIfam" id="NF005760">
    <property type="entry name" value="PRK07586.1"/>
    <property type="match status" value="1"/>
</dbReference>